<dbReference type="PANTHER" id="PTHR39087">
    <property type="entry name" value="UPF0104 MEMBRANE PROTEIN MJ1595"/>
    <property type="match status" value="1"/>
</dbReference>
<evidence type="ECO:0000256" key="5">
    <source>
        <dbReference type="ARBA" id="ARBA00023136"/>
    </source>
</evidence>
<evidence type="ECO:0000256" key="2">
    <source>
        <dbReference type="ARBA" id="ARBA00022475"/>
    </source>
</evidence>
<proteinExistence type="predicted"/>
<feature type="transmembrane region" description="Helical" evidence="6">
    <location>
        <begin position="99"/>
        <end position="125"/>
    </location>
</feature>
<dbReference type="Pfam" id="PF03706">
    <property type="entry name" value="LPG_synthase_TM"/>
    <property type="match status" value="1"/>
</dbReference>
<protein>
    <submittedName>
        <fullName evidence="7">Flippase-like domain-containing protein</fullName>
    </submittedName>
</protein>
<feature type="transmembrane region" description="Helical" evidence="6">
    <location>
        <begin position="488"/>
        <end position="505"/>
    </location>
</feature>
<feature type="transmembrane region" description="Helical" evidence="6">
    <location>
        <begin position="683"/>
        <end position="705"/>
    </location>
</feature>
<evidence type="ECO:0000256" key="3">
    <source>
        <dbReference type="ARBA" id="ARBA00022692"/>
    </source>
</evidence>
<reference evidence="7 8" key="1">
    <citation type="submission" date="2021-06" db="EMBL/GenBank/DDBJ databases">
        <title>Actinomycetes sequencing.</title>
        <authorList>
            <person name="Shan Q."/>
        </authorList>
    </citation>
    <scope>NUCLEOTIDE SEQUENCE [LARGE SCALE GENOMIC DNA]</scope>
    <source>
        <strain evidence="7 8">NEAU-G5</strain>
    </source>
</reference>
<comment type="subcellular location">
    <subcellularLocation>
        <location evidence="1">Cell membrane</location>
        <topology evidence="1">Multi-pass membrane protein</topology>
    </subcellularLocation>
</comment>
<evidence type="ECO:0000313" key="7">
    <source>
        <dbReference type="EMBL" id="MBU3059964.1"/>
    </source>
</evidence>
<feature type="transmembrane region" description="Helical" evidence="6">
    <location>
        <begin position="737"/>
        <end position="757"/>
    </location>
</feature>
<feature type="transmembrane region" description="Helical" evidence="6">
    <location>
        <begin position="193"/>
        <end position="218"/>
    </location>
</feature>
<dbReference type="PANTHER" id="PTHR39087:SF2">
    <property type="entry name" value="UPF0104 MEMBRANE PROTEIN MJ1595"/>
    <property type="match status" value="1"/>
</dbReference>
<dbReference type="EMBL" id="JAHKNI010000001">
    <property type="protein sequence ID" value="MBU3059964.1"/>
    <property type="molecule type" value="Genomic_DNA"/>
</dbReference>
<dbReference type="InterPro" id="IPR022791">
    <property type="entry name" value="L-PG_synthase/AglD"/>
</dbReference>
<organism evidence="7 8">
    <name type="scientific">Nocardia albiluteola</name>
    <dbReference type="NCBI Taxonomy" id="2842303"/>
    <lineage>
        <taxon>Bacteria</taxon>
        <taxon>Bacillati</taxon>
        <taxon>Actinomycetota</taxon>
        <taxon>Actinomycetes</taxon>
        <taxon>Mycobacteriales</taxon>
        <taxon>Nocardiaceae</taxon>
        <taxon>Nocardia</taxon>
    </lineage>
</organism>
<accession>A0ABS6APM3</accession>
<evidence type="ECO:0000256" key="6">
    <source>
        <dbReference type="SAM" id="Phobius"/>
    </source>
</evidence>
<feature type="transmembrane region" description="Helical" evidence="6">
    <location>
        <begin position="520"/>
        <end position="542"/>
    </location>
</feature>
<keyword evidence="3 6" id="KW-0812">Transmembrane</keyword>
<comment type="caution">
    <text evidence="7">The sequence shown here is derived from an EMBL/GenBank/DDBJ whole genome shotgun (WGS) entry which is preliminary data.</text>
</comment>
<sequence length="790" mass="84755">MRVDGREIPVSGSLLQPRSRRTSDILRVVLSALLVALVVAGSLITRSRWEALERSVSDFLGILTPRQSNLVYLLYGIAILALPFAIGVRLLFRWQWKLLGGYLAAGLIAVLLLSITGTGISAPQWHLAAPQQLNTFLSQFLDDPRWIAMLAAVLTVASPWLPSSWRRWWWALLLAFVPLHLFVSLVVPSRAMLGLAVGWFVGAVITLVVGTPGLEVPLDGAVRVLARRGYTVTAVRVVRPGGPGPLLLSADTGPNHQLTVEMYGQNQRSRGMLRQLRRWVAIRSSERTPVFASMRRHVEHRALLGIAIGDLGLASNKPLTVAALERGWTLYAHTVPRGTALSASDGEAVHVGVWQALANMHRAQISHGDLRAEEIRVADGRVLFGGFSAAEFGAYDTRFQADVAQLMLTTGSLFGADSAVRNAIGALGKQAVVDASRRLTRAAMPKLLRVSVPDANVVMEAVRDEVLRQTDEDRIEAARTTRFSRNQIIQLVLLIGLVYVAYPYISQVPTFFTELRTANWWWALLGLAVSAGTYIGAAMALWGCAGESVNPRNLLLMQVANTFAATTTPAGVGGLALSVRFLQRSGLGTVKATAAVALQQAVQVTTHVVLLIIFSVAAGVSTNLAHFVPSATVLYFAAGALLGVLGVSMFVPKVRRWLRVEVRPQLAEVVSELRSLAHEPKRLAMIVLGCASITLGAAGALWAAIEAFGGHTTFVTVTVVTMIGGTLASAAPTPGGVGAVEAALIGGLAAFGVSAGIGVPAVLLYRVLTCWLPVFCGWPIMRWLTTNDMI</sequence>
<feature type="transmembrane region" description="Helical" evidence="6">
    <location>
        <begin position="711"/>
        <end position="730"/>
    </location>
</feature>
<feature type="transmembrane region" description="Helical" evidence="6">
    <location>
        <begin position="25"/>
        <end position="44"/>
    </location>
</feature>
<feature type="transmembrane region" description="Helical" evidence="6">
    <location>
        <begin position="70"/>
        <end position="92"/>
    </location>
</feature>
<feature type="transmembrane region" description="Helical" evidence="6">
    <location>
        <begin position="608"/>
        <end position="627"/>
    </location>
</feature>
<feature type="transmembrane region" description="Helical" evidence="6">
    <location>
        <begin position="145"/>
        <end position="161"/>
    </location>
</feature>
<evidence type="ECO:0000256" key="1">
    <source>
        <dbReference type="ARBA" id="ARBA00004651"/>
    </source>
</evidence>
<dbReference type="Proteomes" id="UP000733379">
    <property type="component" value="Unassembled WGS sequence"/>
</dbReference>
<keyword evidence="2" id="KW-1003">Cell membrane</keyword>
<feature type="transmembrane region" description="Helical" evidence="6">
    <location>
        <begin position="763"/>
        <end position="784"/>
    </location>
</feature>
<feature type="transmembrane region" description="Helical" evidence="6">
    <location>
        <begin position="168"/>
        <end position="187"/>
    </location>
</feature>
<keyword evidence="4 6" id="KW-1133">Transmembrane helix</keyword>
<evidence type="ECO:0000256" key="4">
    <source>
        <dbReference type="ARBA" id="ARBA00022989"/>
    </source>
</evidence>
<gene>
    <name evidence="7" type="ORF">KO481_00245</name>
</gene>
<keyword evidence="5 6" id="KW-0472">Membrane</keyword>
<evidence type="ECO:0000313" key="8">
    <source>
        <dbReference type="Proteomes" id="UP000733379"/>
    </source>
</evidence>
<dbReference type="RefSeq" id="WP_215914903.1">
    <property type="nucleotide sequence ID" value="NZ_JAHKNI010000001.1"/>
</dbReference>
<feature type="transmembrane region" description="Helical" evidence="6">
    <location>
        <begin position="633"/>
        <end position="651"/>
    </location>
</feature>
<keyword evidence="8" id="KW-1185">Reference proteome</keyword>
<name>A0ABS6APM3_9NOCA</name>